<evidence type="ECO:0000256" key="4">
    <source>
        <dbReference type="ARBA" id="ARBA00022889"/>
    </source>
</evidence>
<evidence type="ECO:0000256" key="1">
    <source>
        <dbReference type="ARBA" id="ARBA00004479"/>
    </source>
</evidence>
<comment type="subcellular location">
    <subcellularLocation>
        <location evidence="1">Membrane</location>
        <topology evidence="1">Single-pass type I membrane protein</topology>
    </subcellularLocation>
</comment>
<dbReference type="PANTHER" id="PTHR23220:SF3">
    <property type="entry name" value="INTEGRIN ALPHA-5"/>
    <property type="match status" value="1"/>
</dbReference>
<evidence type="ECO:0000259" key="12">
    <source>
        <dbReference type="Pfam" id="PF20806"/>
    </source>
</evidence>
<accession>A0A444UWI0</accession>
<gene>
    <name evidence="13" type="ORF">EOD39_20027</name>
</gene>
<dbReference type="Pfam" id="PF20806">
    <property type="entry name" value="Integrin_A_Ig_3"/>
    <property type="match status" value="1"/>
</dbReference>
<dbReference type="PROSITE" id="PS00242">
    <property type="entry name" value="INTEGRIN_ALPHA"/>
    <property type="match status" value="1"/>
</dbReference>
<sequence length="110" mass="12218">MDTLSCSQVDCLKLRCEVGLLERGTSAVLEVRSRIWAETFTQVSTSVVWTKPDNPYAVPLWIIILAVLAGLLLLALLIYILYKLGFFKRSLPYGTAMEKAELKPQAASEA</sequence>
<evidence type="ECO:0000256" key="6">
    <source>
        <dbReference type="ARBA" id="ARBA00023037"/>
    </source>
</evidence>
<name>A0A444UWI0_ACIRT</name>
<evidence type="ECO:0000256" key="10">
    <source>
        <dbReference type="ARBA" id="ARBA00023180"/>
    </source>
</evidence>
<evidence type="ECO:0000256" key="3">
    <source>
        <dbReference type="ARBA" id="ARBA00022692"/>
    </source>
</evidence>
<dbReference type="GO" id="GO:0033627">
    <property type="term" value="P:cell adhesion mediated by integrin"/>
    <property type="evidence" value="ECO:0007669"/>
    <property type="project" value="TreeGrafter"/>
</dbReference>
<evidence type="ECO:0000256" key="9">
    <source>
        <dbReference type="ARBA" id="ARBA00023170"/>
    </source>
</evidence>
<keyword evidence="7 11" id="KW-0472">Membrane</keyword>
<dbReference type="Gene3D" id="1.20.5.930">
    <property type="entry name" value="Bicelle-embedded integrin alpha(iib) transmembrane segment"/>
    <property type="match status" value="1"/>
</dbReference>
<evidence type="ECO:0000256" key="7">
    <source>
        <dbReference type="ARBA" id="ARBA00023136"/>
    </source>
</evidence>
<protein>
    <submittedName>
        <fullName evidence="13">Integrin alpha-5</fullName>
    </submittedName>
</protein>
<comment type="caution">
    <text evidence="13">The sequence shown here is derived from an EMBL/GenBank/DDBJ whole genome shotgun (WGS) entry which is preliminary data.</text>
</comment>
<proteinExistence type="inferred from homology"/>
<dbReference type="Pfam" id="PF00357">
    <property type="entry name" value="Integrin_alpha"/>
    <property type="match status" value="1"/>
</dbReference>
<comment type="similarity">
    <text evidence="2">Belongs to the integrin alpha chain family.</text>
</comment>
<evidence type="ECO:0000256" key="5">
    <source>
        <dbReference type="ARBA" id="ARBA00022989"/>
    </source>
</evidence>
<evidence type="ECO:0000313" key="14">
    <source>
        <dbReference type="Proteomes" id="UP000289886"/>
    </source>
</evidence>
<dbReference type="PANTHER" id="PTHR23220">
    <property type="entry name" value="INTEGRIN ALPHA"/>
    <property type="match status" value="1"/>
</dbReference>
<evidence type="ECO:0000256" key="11">
    <source>
        <dbReference type="SAM" id="Phobius"/>
    </source>
</evidence>
<keyword evidence="14" id="KW-1185">Reference proteome</keyword>
<dbReference type="InterPro" id="IPR048286">
    <property type="entry name" value="Integrin_alpha_Ig-like_3"/>
</dbReference>
<dbReference type="GO" id="GO:0005178">
    <property type="term" value="F:integrin binding"/>
    <property type="evidence" value="ECO:0007669"/>
    <property type="project" value="TreeGrafter"/>
</dbReference>
<keyword evidence="5 11" id="KW-1133">Transmembrane helix</keyword>
<dbReference type="GO" id="GO:0098609">
    <property type="term" value="P:cell-cell adhesion"/>
    <property type="evidence" value="ECO:0007669"/>
    <property type="project" value="TreeGrafter"/>
</dbReference>
<dbReference type="GO" id="GO:0007160">
    <property type="term" value="P:cell-matrix adhesion"/>
    <property type="evidence" value="ECO:0007669"/>
    <property type="project" value="TreeGrafter"/>
</dbReference>
<organism evidence="13 14">
    <name type="scientific">Acipenser ruthenus</name>
    <name type="common">Sterlet sturgeon</name>
    <dbReference type="NCBI Taxonomy" id="7906"/>
    <lineage>
        <taxon>Eukaryota</taxon>
        <taxon>Metazoa</taxon>
        <taxon>Chordata</taxon>
        <taxon>Craniata</taxon>
        <taxon>Vertebrata</taxon>
        <taxon>Euteleostomi</taxon>
        <taxon>Actinopterygii</taxon>
        <taxon>Chondrostei</taxon>
        <taxon>Acipenseriformes</taxon>
        <taxon>Acipenseridae</taxon>
        <taxon>Acipenser</taxon>
    </lineage>
</organism>
<dbReference type="Gene3D" id="2.60.40.1530">
    <property type="entry name" value="ntegrin, alpha v. Chain A, domain 4"/>
    <property type="match status" value="1"/>
</dbReference>
<dbReference type="SUPFAM" id="SSF69179">
    <property type="entry name" value="Integrin domains"/>
    <property type="match status" value="1"/>
</dbReference>
<dbReference type="GO" id="GO:0001525">
    <property type="term" value="P:angiogenesis"/>
    <property type="evidence" value="ECO:0007669"/>
    <property type="project" value="TreeGrafter"/>
</dbReference>
<dbReference type="GO" id="GO:0007229">
    <property type="term" value="P:integrin-mediated signaling pathway"/>
    <property type="evidence" value="ECO:0007669"/>
    <property type="project" value="UniProtKB-KW"/>
</dbReference>
<dbReference type="InterPro" id="IPR018184">
    <property type="entry name" value="Integrin_alpha_C_CS"/>
</dbReference>
<reference evidence="13 14" key="1">
    <citation type="submission" date="2019-01" db="EMBL/GenBank/DDBJ databases">
        <title>Draft Genome and Complete Hox-Cluster Characterization of the Sterlet Sturgeon (Acipenser ruthenus).</title>
        <authorList>
            <person name="Wei Q."/>
        </authorList>
    </citation>
    <scope>NUCLEOTIDE SEQUENCE [LARGE SCALE GENOMIC DNA]</scope>
    <source>
        <strain evidence="13">WHYD16114868_AA</strain>
        <tissue evidence="13">Blood</tissue>
    </source>
</reference>
<dbReference type="EMBL" id="SCEB01006094">
    <property type="protein sequence ID" value="RXM92536.1"/>
    <property type="molecule type" value="Genomic_DNA"/>
</dbReference>
<dbReference type="GO" id="GO:0009897">
    <property type="term" value="C:external side of plasma membrane"/>
    <property type="evidence" value="ECO:0007669"/>
    <property type="project" value="TreeGrafter"/>
</dbReference>
<dbReference type="FunFam" id="1.20.5.930:FF:000001">
    <property type="entry name" value="Integrin subunit alpha V"/>
    <property type="match status" value="1"/>
</dbReference>
<keyword evidence="6 13" id="KW-0401">Integrin</keyword>
<keyword evidence="3 11" id="KW-0812">Transmembrane</keyword>
<dbReference type="InterPro" id="IPR032695">
    <property type="entry name" value="Integrin_dom_sf"/>
</dbReference>
<evidence type="ECO:0000256" key="2">
    <source>
        <dbReference type="ARBA" id="ARBA00008054"/>
    </source>
</evidence>
<dbReference type="GO" id="GO:0008305">
    <property type="term" value="C:integrin complex"/>
    <property type="evidence" value="ECO:0007669"/>
    <property type="project" value="TreeGrafter"/>
</dbReference>
<keyword evidence="10" id="KW-0325">Glycoprotein</keyword>
<evidence type="ECO:0000256" key="8">
    <source>
        <dbReference type="ARBA" id="ARBA00023157"/>
    </source>
</evidence>
<evidence type="ECO:0000313" key="13">
    <source>
        <dbReference type="EMBL" id="RXM92536.1"/>
    </source>
</evidence>
<feature type="domain" description="Integrin alpha third immunoglobulin-like" evidence="12">
    <location>
        <begin position="2"/>
        <end position="42"/>
    </location>
</feature>
<keyword evidence="8" id="KW-1015">Disulfide bond</keyword>
<dbReference type="AlphaFoldDB" id="A0A444UWI0"/>
<feature type="transmembrane region" description="Helical" evidence="11">
    <location>
        <begin position="58"/>
        <end position="82"/>
    </location>
</feature>
<dbReference type="Proteomes" id="UP000289886">
    <property type="component" value="Unassembled WGS sequence"/>
</dbReference>
<keyword evidence="4" id="KW-0130">Cell adhesion</keyword>
<keyword evidence="9" id="KW-0675">Receptor</keyword>